<dbReference type="AlphaFoldDB" id="A0A0R2RPV1"/>
<sequence>MKIFFRTVSLLDLDWIFSNPTRLICLVVLFQMRASATPEISAPASYPLPIEELVTEAINNNLELRSYEAELGVARGERRQAGMWKNPEFEGNYAYRRVSDAQELLTGEGVSRGLAIVQTFEFPGKGSLRKAIANQNIRLAELGVQQFRQALAGQVRSLGIQWILVRENANATAELSERSQALLQLLEARPIAGPTKLLEFRAIQGSLTDLHFTARELKQKQEEIRIQLNSLLGRPDKEEIRLDQGVGTPAFPVGDIPNMLRSGEENNLQLRIRHLELERAAKAVSASELEMAPDFKVGPYFSQETAGEDALNMGMVLAMSLPLWNWNQGGIDTAKARQEKAYWLKQDAARQVRMVIYQRIRAYTLALEHLQATPARDINMLSQSAGLADRQYRTGAVGIQLLLEMQRQFLAALRTRNQSLLEAWQSWLDLDLLTAGGCLPTRQAQSVSTAGTNP</sequence>
<dbReference type="PANTHER" id="PTHR30203:SF24">
    <property type="entry name" value="BLR4935 PROTEIN"/>
    <property type="match status" value="1"/>
</dbReference>
<dbReference type="EMBL" id="LIBO01000003">
    <property type="protein sequence ID" value="KRO63202.1"/>
    <property type="molecule type" value="Genomic_DNA"/>
</dbReference>
<evidence type="ECO:0008006" key="4">
    <source>
        <dbReference type="Google" id="ProtNLM"/>
    </source>
</evidence>
<protein>
    <recommendedName>
        <fullName evidence="4">Transporter</fullName>
    </recommendedName>
</protein>
<dbReference type="Pfam" id="PF02321">
    <property type="entry name" value="OEP"/>
    <property type="match status" value="1"/>
</dbReference>
<gene>
    <name evidence="2" type="ORF">ABR82_04290</name>
</gene>
<evidence type="ECO:0000256" key="1">
    <source>
        <dbReference type="ARBA" id="ARBA00007613"/>
    </source>
</evidence>
<organism evidence="2 3">
    <name type="scientific">Verrucomicrobia subdivision 6 bacterium BACL9 MAG-120507-bin52</name>
    <dbReference type="NCBI Taxonomy" id="1655590"/>
    <lineage>
        <taxon>Bacteria</taxon>
        <taxon>Pseudomonadati</taxon>
        <taxon>Verrucomicrobiota</taxon>
        <taxon>Verrucomicrobiia</taxon>
        <taxon>Verrucomicrobiales</taxon>
        <taxon>Verrucomicrobia subdivision 6</taxon>
    </lineage>
</organism>
<dbReference type="InterPro" id="IPR003423">
    <property type="entry name" value="OMP_efflux"/>
</dbReference>
<dbReference type="Gene3D" id="1.20.1600.10">
    <property type="entry name" value="Outer membrane efflux proteins (OEP)"/>
    <property type="match status" value="1"/>
</dbReference>
<reference evidence="2 3" key="1">
    <citation type="submission" date="2015-10" db="EMBL/GenBank/DDBJ databases">
        <title>Metagenome-Assembled Genomes uncover a global brackish microbiome.</title>
        <authorList>
            <person name="Hugerth L.W."/>
            <person name="Larsson J."/>
            <person name="Alneberg J."/>
            <person name="Lindh M.V."/>
            <person name="Legrand C."/>
            <person name="Pinhassi J."/>
            <person name="Andersson A.F."/>
        </authorList>
    </citation>
    <scope>NUCLEOTIDE SEQUENCE [LARGE SCALE GENOMIC DNA]</scope>
    <source>
        <strain evidence="2">BACL18 MAG-120507-bin52</strain>
    </source>
</reference>
<dbReference type="Proteomes" id="UP000051269">
    <property type="component" value="Unassembled WGS sequence"/>
</dbReference>
<comment type="similarity">
    <text evidence="1">Belongs to the outer membrane factor (OMF) (TC 1.B.17) family.</text>
</comment>
<proteinExistence type="inferred from homology"/>
<comment type="caution">
    <text evidence="2">The sequence shown here is derived from an EMBL/GenBank/DDBJ whole genome shotgun (WGS) entry which is preliminary data.</text>
</comment>
<evidence type="ECO:0000313" key="2">
    <source>
        <dbReference type="EMBL" id="KRO63202.1"/>
    </source>
</evidence>
<dbReference type="SUPFAM" id="SSF56954">
    <property type="entry name" value="Outer membrane efflux proteins (OEP)"/>
    <property type="match status" value="1"/>
</dbReference>
<name>A0A0R2RPV1_9BACT</name>
<dbReference type="GO" id="GO:0015562">
    <property type="term" value="F:efflux transmembrane transporter activity"/>
    <property type="evidence" value="ECO:0007669"/>
    <property type="project" value="InterPro"/>
</dbReference>
<dbReference type="InterPro" id="IPR010131">
    <property type="entry name" value="MdtP/NodT-like"/>
</dbReference>
<dbReference type="PANTHER" id="PTHR30203">
    <property type="entry name" value="OUTER MEMBRANE CATION EFFLUX PROTEIN"/>
    <property type="match status" value="1"/>
</dbReference>
<accession>A0A0R2RPV1</accession>
<evidence type="ECO:0000313" key="3">
    <source>
        <dbReference type="Proteomes" id="UP000051269"/>
    </source>
</evidence>